<dbReference type="Gene3D" id="3.30.980.40">
    <property type="match status" value="1"/>
</dbReference>
<keyword evidence="3 5" id="KW-0067">ATP-binding</keyword>
<accession>A0A0G0BS45</accession>
<dbReference type="SUPFAM" id="SSF46785">
    <property type="entry name" value="Winged helix' DNA-binding domain"/>
    <property type="match status" value="1"/>
</dbReference>
<dbReference type="PROSITE" id="PS50901">
    <property type="entry name" value="FTSK"/>
    <property type="match status" value="1"/>
</dbReference>
<protein>
    <submittedName>
        <fullName evidence="9">Cell division FtsK/SpoIIIE</fullName>
    </submittedName>
</protein>
<feature type="region of interest" description="Disordered" evidence="6">
    <location>
        <begin position="1"/>
        <end position="27"/>
    </location>
</feature>
<dbReference type="InterPro" id="IPR036390">
    <property type="entry name" value="WH_DNA-bd_sf"/>
</dbReference>
<evidence type="ECO:0000259" key="8">
    <source>
        <dbReference type="PROSITE" id="PS50901"/>
    </source>
</evidence>
<dbReference type="Proteomes" id="UP000034952">
    <property type="component" value="Unassembled WGS sequence"/>
</dbReference>
<dbReference type="SMART" id="SM00843">
    <property type="entry name" value="Ftsk_gamma"/>
    <property type="match status" value="1"/>
</dbReference>
<feature type="compositionally biased region" description="Basic and acidic residues" evidence="6">
    <location>
        <begin position="1"/>
        <end position="15"/>
    </location>
</feature>
<keyword evidence="7" id="KW-0812">Transmembrane</keyword>
<keyword evidence="2 5" id="KW-0547">Nucleotide-binding</keyword>
<dbReference type="PANTHER" id="PTHR22683:SF41">
    <property type="entry name" value="DNA TRANSLOCASE FTSK"/>
    <property type="match status" value="1"/>
</dbReference>
<feature type="transmembrane region" description="Helical" evidence="7">
    <location>
        <begin position="104"/>
        <end position="121"/>
    </location>
</feature>
<dbReference type="Gene3D" id="1.10.10.10">
    <property type="entry name" value="Winged helix-like DNA-binding domain superfamily/Winged helix DNA-binding domain"/>
    <property type="match status" value="1"/>
</dbReference>
<feature type="compositionally biased region" description="Basic residues" evidence="6">
    <location>
        <begin position="16"/>
        <end position="25"/>
    </location>
</feature>
<comment type="caution">
    <text evidence="9">The sequence shown here is derived from an EMBL/GenBank/DDBJ whole genome shotgun (WGS) entry which is preliminary data.</text>
</comment>
<dbReference type="GO" id="GO:0005524">
    <property type="term" value="F:ATP binding"/>
    <property type="evidence" value="ECO:0007669"/>
    <property type="project" value="UniProtKB-UniRule"/>
</dbReference>
<dbReference type="InterPro" id="IPR003593">
    <property type="entry name" value="AAA+_ATPase"/>
</dbReference>
<organism evidence="9 10">
    <name type="scientific">Candidatus Nomurabacteria bacterium GW2011_GWE1_35_16</name>
    <dbReference type="NCBI Taxonomy" id="1618761"/>
    <lineage>
        <taxon>Bacteria</taxon>
        <taxon>Candidatus Nomuraibacteriota</taxon>
    </lineage>
</organism>
<keyword evidence="7" id="KW-0472">Membrane</keyword>
<keyword evidence="4" id="KW-0238">DNA-binding</keyword>
<dbReference type="Pfam" id="PF01580">
    <property type="entry name" value="FtsK_SpoIIIE"/>
    <property type="match status" value="1"/>
</dbReference>
<feature type="region of interest" description="Disordered" evidence="6">
    <location>
        <begin position="702"/>
        <end position="726"/>
    </location>
</feature>
<evidence type="ECO:0000256" key="6">
    <source>
        <dbReference type="SAM" id="MobiDB-lite"/>
    </source>
</evidence>
<dbReference type="SMART" id="SM00382">
    <property type="entry name" value="AAA"/>
    <property type="match status" value="1"/>
</dbReference>
<evidence type="ECO:0000313" key="9">
    <source>
        <dbReference type="EMBL" id="KKP66456.1"/>
    </source>
</evidence>
<dbReference type="PANTHER" id="PTHR22683">
    <property type="entry name" value="SPORULATION PROTEIN RELATED"/>
    <property type="match status" value="1"/>
</dbReference>
<dbReference type="InterPro" id="IPR018541">
    <property type="entry name" value="Ftsk_gamma"/>
</dbReference>
<dbReference type="InterPro" id="IPR002543">
    <property type="entry name" value="FtsK_dom"/>
</dbReference>
<keyword evidence="9" id="KW-0131">Cell cycle</keyword>
<dbReference type="InterPro" id="IPR050206">
    <property type="entry name" value="FtsK/SpoIIIE/SftA"/>
</dbReference>
<evidence type="ECO:0000256" key="4">
    <source>
        <dbReference type="ARBA" id="ARBA00023125"/>
    </source>
</evidence>
<dbReference type="Gene3D" id="3.40.50.300">
    <property type="entry name" value="P-loop containing nucleotide triphosphate hydrolases"/>
    <property type="match status" value="1"/>
</dbReference>
<sequence length="726" mass="79705">MAKKDKEYQEKEEAKRNRKSGKNNRKKVELKEETTDSIWGIIFLVLGLLILLSIFRLAGVAGDFIYKMLSLIFGFGYYLLPIILGIVGVSFLKEGMFGIARLHLIMGASVLLSTLGIMDLATNGVGTSTVLTYGGQLGRLVAFIMSPFGVYGGILLLGTILIISLIVLGNERPNLLAIWHKIKNIFNKEIPLPFTETESIAEIALPNIQKENEKPIEQELEYSEVAIKTIEEEKLSPKKKFHTDYIAPPLSLLEKDKGKPNIGDMKGNTNIIQRTLLNFGIPVEMDEVTVGPTVTRYALKPAQGVKLSRIVGLQNDLALALAAHPIRIEAPIPGKSLVGVEIPNKVKSTVGLATLLSDDKFQNSPKPLTVALGRGLSGKAVFGNLAKMPHALIAGTTGSGKSVTIHSIITSLLYRNGPEDMKLIMVDPKRVELTLYNKIPHLLTPVITDPKKTILALKWAAKEMDRRYDVLQAESVRDIESYHSTVYAKSKEGEAERMPYIVIVIDELADIMQAYPRELESAIVRLAQMSRAVGIHIILSTQRPSVNVITGLIKANIPTRIALQVSSQIDSRTILDQGGAEKLLGAGDMLYASGEMSQPERLQSAFISEDEVKRVVEYLKNAYMDEIPDQIVLTGNIEKGSNLFSDSMESESGEDDLYEEAREVVIRDQKASTSYLQRKLGVGYARAAKLIDMLEDHGVVGPGNGAKPRDVLEKGVNNTDDIAVGQ</sequence>
<feature type="binding site" evidence="5">
    <location>
        <begin position="395"/>
        <end position="402"/>
    </location>
    <ligand>
        <name>ATP</name>
        <dbReference type="ChEBI" id="CHEBI:30616"/>
    </ligand>
</feature>
<evidence type="ECO:0000256" key="7">
    <source>
        <dbReference type="SAM" id="Phobius"/>
    </source>
</evidence>
<dbReference type="GO" id="GO:0051301">
    <property type="term" value="P:cell division"/>
    <property type="evidence" value="ECO:0007669"/>
    <property type="project" value="UniProtKB-KW"/>
</dbReference>
<evidence type="ECO:0000256" key="3">
    <source>
        <dbReference type="ARBA" id="ARBA00022840"/>
    </source>
</evidence>
<feature type="transmembrane region" description="Helical" evidence="7">
    <location>
        <begin position="141"/>
        <end position="168"/>
    </location>
</feature>
<dbReference type="Pfam" id="PF09397">
    <property type="entry name" value="FtsK_gamma"/>
    <property type="match status" value="1"/>
</dbReference>
<evidence type="ECO:0000313" key="10">
    <source>
        <dbReference type="Proteomes" id="UP000034952"/>
    </source>
</evidence>
<gene>
    <name evidence="9" type="ORF">UR64_C0007G0025</name>
</gene>
<keyword evidence="9" id="KW-0132">Cell division</keyword>
<feature type="transmembrane region" description="Helical" evidence="7">
    <location>
        <begin position="37"/>
        <end position="58"/>
    </location>
</feature>
<dbReference type="InterPro" id="IPR027417">
    <property type="entry name" value="P-loop_NTPase"/>
</dbReference>
<name>A0A0G0BS45_9BACT</name>
<evidence type="ECO:0000256" key="5">
    <source>
        <dbReference type="PROSITE-ProRule" id="PRU00289"/>
    </source>
</evidence>
<dbReference type="SUPFAM" id="SSF52540">
    <property type="entry name" value="P-loop containing nucleoside triphosphate hydrolases"/>
    <property type="match status" value="1"/>
</dbReference>
<comment type="similarity">
    <text evidence="1">Belongs to the FtsK/SpoIIIE/SftA family.</text>
</comment>
<dbReference type="PATRIC" id="fig|1618761.3.peg.395"/>
<proteinExistence type="inferred from homology"/>
<keyword evidence="7" id="KW-1133">Transmembrane helix</keyword>
<dbReference type="EMBL" id="LBPY01000007">
    <property type="protein sequence ID" value="KKP66456.1"/>
    <property type="molecule type" value="Genomic_DNA"/>
</dbReference>
<dbReference type="InterPro" id="IPR041027">
    <property type="entry name" value="FtsK_alpha"/>
</dbReference>
<dbReference type="AlphaFoldDB" id="A0A0G0BS45"/>
<evidence type="ECO:0000256" key="1">
    <source>
        <dbReference type="ARBA" id="ARBA00006474"/>
    </source>
</evidence>
<dbReference type="InterPro" id="IPR036388">
    <property type="entry name" value="WH-like_DNA-bd_sf"/>
</dbReference>
<feature type="transmembrane region" description="Helical" evidence="7">
    <location>
        <begin position="64"/>
        <end position="92"/>
    </location>
</feature>
<reference evidence="9 10" key="1">
    <citation type="journal article" date="2015" name="Nature">
        <title>rRNA introns, odd ribosomes, and small enigmatic genomes across a large radiation of phyla.</title>
        <authorList>
            <person name="Brown C.T."/>
            <person name="Hug L.A."/>
            <person name="Thomas B.C."/>
            <person name="Sharon I."/>
            <person name="Castelle C.J."/>
            <person name="Singh A."/>
            <person name="Wilkins M.J."/>
            <person name="Williams K.H."/>
            <person name="Banfield J.F."/>
        </authorList>
    </citation>
    <scope>NUCLEOTIDE SEQUENCE [LARGE SCALE GENOMIC DNA]</scope>
</reference>
<feature type="domain" description="FtsK" evidence="8">
    <location>
        <begin position="378"/>
        <end position="572"/>
    </location>
</feature>
<dbReference type="CDD" id="cd01127">
    <property type="entry name" value="TrwB_TraG_TraD_VirD4"/>
    <property type="match status" value="1"/>
</dbReference>
<dbReference type="GO" id="GO:0003677">
    <property type="term" value="F:DNA binding"/>
    <property type="evidence" value="ECO:0007669"/>
    <property type="project" value="UniProtKB-KW"/>
</dbReference>
<dbReference type="Pfam" id="PF17854">
    <property type="entry name" value="FtsK_alpha"/>
    <property type="match status" value="1"/>
</dbReference>
<evidence type="ECO:0000256" key="2">
    <source>
        <dbReference type="ARBA" id="ARBA00022741"/>
    </source>
</evidence>